<dbReference type="NCBIfam" id="NF009402">
    <property type="entry name" value="PRK12767.1-1"/>
    <property type="match status" value="1"/>
</dbReference>
<evidence type="ECO:0000259" key="2">
    <source>
        <dbReference type="PROSITE" id="PS50975"/>
    </source>
</evidence>
<dbReference type="Gene3D" id="3.40.50.20">
    <property type="match status" value="1"/>
</dbReference>
<proteinExistence type="predicted"/>
<sequence>MISPIPVCVTGVGGASIGEQIVKALRAAQTPYHIIGTDSCPHSTGFGLVNVPATLPPARAADYIEQLVSLCKKHRVQALFPGSEAELVEISRNRNVFRDMGIFLPINPSGVITACLDKVATFEMLSGKGFCVPWYVRVRSEEQAASFASYPVVFKPSTGGGGSVDTVIVQNKEEASLFARFLLKTYPEFIAQEYVGTAAGEYTVGILSDMNGTFLNSIAVHRNLNLALSRRLRVPNRTERRELGDMLVISSGISQGAIGPYPEVTATCEEIATSIGSAGPLNIQCRYFDNKVWVFEINPRFSGTTSLRALVGFNEPDCLIRRHVLNEDIPVRFAYNQGIVMRRLEETFLPEEQNLGNSC</sequence>
<evidence type="ECO:0000313" key="3">
    <source>
        <dbReference type="EMBL" id="GFM38547.1"/>
    </source>
</evidence>
<dbReference type="Pfam" id="PF21360">
    <property type="entry name" value="PylC-like_N"/>
    <property type="match status" value="1"/>
</dbReference>
<keyword evidence="4" id="KW-1185">Reference proteome</keyword>
<dbReference type="Proteomes" id="UP000503820">
    <property type="component" value="Unassembled WGS sequence"/>
</dbReference>
<dbReference type="PROSITE" id="PS50975">
    <property type="entry name" value="ATP_GRASP"/>
    <property type="match status" value="1"/>
</dbReference>
<dbReference type="GO" id="GO:0046872">
    <property type="term" value="F:metal ion binding"/>
    <property type="evidence" value="ECO:0007669"/>
    <property type="project" value="InterPro"/>
</dbReference>
<feature type="domain" description="ATP-grasp" evidence="2">
    <location>
        <begin position="122"/>
        <end position="324"/>
    </location>
</feature>
<name>A0A7J0BXW8_9BACT</name>
<dbReference type="Pfam" id="PF15632">
    <property type="entry name" value="ATPgrasp_Ter"/>
    <property type="match status" value="1"/>
</dbReference>
<dbReference type="InterPro" id="IPR013815">
    <property type="entry name" value="ATP_grasp_subdomain_1"/>
</dbReference>
<organism evidence="3 4">
    <name type="scientific">Desulfovibrio psychrotolerans</name>
    <dbReference type="NCBI Taxonomy" id="415242"/>
    <lineage>
        <taxon>Bacteria</taxon>
        <taxon>Pseudomonadati</taxon>
        <taxon>Thermodesulfobacteriota</taxon>
        <taxon>Desulfovibrionia</taxon>
        <taxon>Desulfovibrionales</taxon>
        <taxon>Desulfovibrionaceae</taxon>
        <taxon>Desulfovibrio</taxon>
    </lineage>
</organism>
<dbReference type="Gene3D" id="3.30.470.20">
    <property type="entry name" value="ATP-grasp fold, B domain"/>
    <property type="match status" value="1"/>
</dbReference>
<evidence type="ECO:0000256" key="1">
    <source>
        <dbReference type="PROSITE-ProRule" id="PRU00409"/>
    </source>
</evidence>
<reference evidence="3 4" key="1">
    <citation type="submission" date="2020-05" db="EMBL/GenBank/DDBJ databases">
        <title>Draft genome sequence of Desulfovibrio psychrotolerans JS1T.</title>
        <authorList>
            <person name="Ueno A."/>
            <person name="Tamazawa S."/>
            <person name="Tamamura S."/>
            <person name="Murakami T."/>
            <person name="Kiyama T."/>
            <person name="Inomata H."/>
            <person name="Amano Y."/>
            <person name="Miyakawa K."/>
            <person name="Tamaki H."/>
            <person name="Naganuma T."/>
            <person name="Kaneko K."/>
        </authorList>
    </citation>
    <scope>NUCLEOTIDE SEQUENCE [LARGE SCALE GENOMIC DNA]</scope>
    <source>
        <strain evidence="3 4">JS1</strain>
    </source>
</reference>
<dbReference type="RefSeq" id="WP_205245169.1">
    <property type="nucleotide sequence ID" value="NZ_BLVP01000043.1"/>
</dbReference>
<keyword evidence="1" id="KW-0547">Nucleotide-binding</keyword>
<dbReference type="AlphaFoldDB" id="A0A7J0BXW8"/>
<accession>A0A7J0BXW8</accession>
<dbReference type="SUPFAM" id="SSF56059">
    <property type="entry name" value="Glutathione synthetase ATP-binding domain-like"/>
    <property type="match status" value="1"/>
</dbReference>
<keyword evidence="1" id="KW-0067">ATP-binding</keyword>
<dbReference type="InterPro" id="IPR048764">
    <property type="entry name" value="PylC_N"/>
</dbReference>
<dbReference type="InterPro" id="IPR011761">
    <property type="entry name" value="ATP-grasp"/>
</dbReference>
<protein>
    <submittedName>
        <fullName evidence="3">Carbamoyl phosphate synthase</fullName>
    </submittedName>
</protein>
<evidence type="ECO:0000313" key="4">
    <source>
        <dbReference type="Proteomes" id="UP000503820"/>
    </source>
</evidence>
<comment type="caution">
    <text evidence="3">The sequence shown here is derived from an EMBL/GenBank/DDBJ whole genome shotgun (WGS) entry which is preliminary data.</text>
</comment>
<dbReference type="EMBL" id="BLVP01000043">
    <property type="protein sequence ID" value="GFM38547.1"/>
    <property type="molecule type" value="Genomic_DNA"/>
</dbReference>
<dbReference type="GO" id="GO:0005524">
    <property type="term" value="F:ATP binding"/>
    <property type="evidence" value="ECO:0007669"/>
    <property type="project" value="UniProtKB-UniRule"/>
</dbReference>
<gene>
    <name evidence="3" type="ORF">DSM19430T_32310</name>
</gene>
<dbReference type="Gene3D" id="3.30.1490.20">
    <property type="entry name" value="ATP-grasp fold, A domain"/>
    <property type="match status" value="1"/>
</dbReference>